<dbReference type="OrthoDB" id="674948at2759"/>
<organism evidence="2 3">
    <name type="scientific">Absidia repens</name>
    <dbReference type="NCBI Taxonomy" id="90262"/>
    <lineage>
        <taxon>Eukaryota</taxon>
        <taxon>Fungi</taxon>
        <taxon>Fungi incertae sedis</taxon>
        <taxon>Mucoromycota</taxon>
        <taxon>Mucoromycotina</taxon>
        <taxon>Mucoromycetes</taxon>
        <taxon>Mucorales</taxon>
        <taxon>Cunninghamellaceae</taxon>
        <taxon>Absidia</taxon>
    </lineage>
</organism>
<gene>
    <name evidence="2" type="ORF">BCR42DRAFT_423803</name>
</gene>
<keyword evidence="1" id="KW-0732">Signal</keyword>
<sequence length="281" mass="31719">MVSILILGLGWSSLFLTDLLSSDEHHRYTYAATTRDGRNDTIPWTLSDDPTAIDVSCLPDAETILVTFPVKNAKVMKAFVDAYDKKKSDNKQSPAQWIILSSTRPFTAPDINNRHSPLDSSVDNNRIPSEEVVLERNGTVLHLAGLWGAQRQPKNWVSRFAIEEKLKGKLLVRQLHLIHGKDVARAVLATHTGFQKAAGQRWIVTDGGCYDWLRLFCTWASSDQLQILQHLLDHDHEVQQKWGTSQTVSALVEKDDVTPRLDSSDFWTTFALEPKEFLSVE</sequence>
<comment type="caution">
    <text evidence="2">The sequence shown here is derived from an EMBL/GenBank/DDBJ whole genome shotgun (WGS) entry which is preliminary data.</text>
</comment>
<reference evidence="2 3" key="1">
    <citation type="submission" date="2016-07" db="EMBL/GenBank/DDBJ databases">
        <title>Pervasive Adenine N6-methylation of Active Genes in Fungi.</title>
        <authorList>
            <consortium name="DOE Joint Genome Institute"/>
            <person name="Mondo S.J."/>
            <person name="Dannebaum R.O."/>
            <person name="Kuo R.C."/>
            <person name="Labutti K."/>
            <person name="Haridas S."/>
            <person name="Kuo A."/>
            <person name="Salamov A."/>
            <person name="Ahrendt S.R."/>
            <person name="Lipzen A."/>
            <person name="Sullivan W."/>
            <person name="Andreopoulos W.B."/>
            <person name="Clum A."/>
            <person name="Lindquist E."/>
            <person name="Daum C."/>
            <person name="Ramamoorthy G.K."/>
            <person name="Gryganskyi A."/>
            <person name="Culley D."/>
            <person name="Magnuson J.K."/>
            <person name="James T.Y."/>
            <person name="O'Malley M.A."/>
            <person name="Stajich J.E."/>
            <person name="Spatafora J.W."/>
            <person name="Visel A."/>
            <person name="Grigoriev I.V."/>
        </authorList>
    </citation>
    <scope>NUCLEOTIDE SEQUENCE [LARGE SCALE GENOMIC DNA]</scope>
    <source>
        <strain evidence="2 3">NRRL 1336</strain>
    </source>
</reference>
<proteinExistence type="predicted"/>
<dbReference type="STRING" id="90262.A0A1X2I5L4"/>
<dbReference type="AlphaFoldDB" id="A0A1X2I5L4"/>
<accession>A0A1X2I5L4</accession>
<keyword evidence="3" id="KW-1185">Reference proteome</keyword>
<dbReference type="PANTHER" id="PTHR40129">
    <property type="entry name" value="KETOPANTOATE REDUCTASE N-TERMINAL DOMAIN-CONTAINING PROTEIN"/>
    <property type="match status" value="1"/>
</dbReference>
<evidence type="ECO:0000256" key="1">
    <source>
        <dbReference type="SAM" id="SignalP"/>
    </source>
</evidence>
<dbReference type="Gene3D" id="3.40.50.720">
    <property type="entry name" value="NAD(P)-binding Rossmann-like Domain"/>
    <property type="match status" value="1"/>
</dbReference>
<protein>
    <recommendedName>
        <fullName evidence="4">NAD(P)-binding domain-containing protein</fullName>
    </recommendedName>
</protein>
<dbReference type="PANTHER" id="PTHR40129:SF2">
    <property type="entry name" value="KETOPANTOATE REDUCTASE N-TERMINAL DOMAIN-CONTAINING PROTEIN"/>
    <property type="match status" value="1"/>
</dbReference>
<evidence type="ECO:0000313" key="2">
    <source>
        <dbReference type="EMBL" id="ORZ09623.1"/>
    </source>
</evidence>
<evidence type="ECO:0008006" key="4">
    <source>
        <dbReference type="Google" id="ProtNLM"/>
    </source>
</evidence>
<feature type="signal peptide" evidence="1">
    <location>
        <begin position="1"/>
        <end position="21"/>
    </location>
</feature>
<dbReference type="Proteomes" id="UP000193560">
    <property type="component" value="Unassembled WGS sequence"/>
</dbReference>
<evidence type="ECO:0000313" key="3">
    <source>
        <dbReference type="Proteomes" id="UP000193560"/>
    </source>
</evidence>
<name>A0A1X2I5L4_9FUNG</name>
<feature type="chain" id="PRO_5012665350" description="NAD(P)-binding domain-containing protein" evidence="1">
    <location>
        <begin position="22"/>
        <end position="281"/>
    </location>
</feature>
<dbReference type="EMBL" id="MCGE01000027">
    <property type="protein sequence ID" value="ORZ09623.1"/>
    <property type="molecule type" value="Genomic_DNA"/>
</dbReference>